<dbReference type="PANTHER" id="PTHR11941">
    <property type="entry name" value="ENOYL-COA HYDRATASE-RELATED"/>
    <property type="match status" value="1"/>
</dbReference>
<dbReference type="AlphaFoldDB" id="A0A7W8HK09"/>
<evidence type="ECO:0000313" key="1">
    <source>
        <dbReference type="EMBL" id="MBB5273440.1"/>
    </source>
</evidence>
<dbReference type="PANTHER" id="PTHR11941:SF54">
    <property type="entry name" value="ENOYL-COA HYDRATASE, MITOCHONDRIAL"/>
    <property type="match status" value="1"/>
</dbReference>
<dbReference type="Gene3D" id="3.90.226.10">
    <property type="entry name" value="2-enoyl-CoA Hydratase, Chain A, domain 1"/>
    <property type="match status" value="1"/>
</dbReference>
<accession>A0A7W8HK09</accession>
<dbReference type="InterPro" id="IPR029045">
    <property type="entry name" value="ClpP/crotonase-like_dom_sf"/>
</dbReference>
<dbReference type="InterPro" id="IPR001753">
    <property type="entry name" value="Enoyl-CoA_hydra/iso"/>
</dbReference>
<dbReference type="CDD" id="cd06558">
    <property type="entry name" value="crotonase-like"/>
    <property type="match status" value="1"/>
</dbReference>
<dbReference type="Pfam" id="PF00378">
    <property type="entry name" value="ECH_1"/>
    <property type="match status" value="1"/>
</dbReference>
<dbReference type="GO" id="GO:0006635">
    <property type="term" value="P:fatty acid beta-oxidation"/>
    <property type="evidence" value="ECO:0007669"/>
    <property type="project" value="TreeGrafter"/>
</dbReference>
<proteinExistence type="predicted"/>
<dbReference type="GO" id="GO:0003824">
    <property type="term" value="F:catalytic activity"/>
    <property type="evidence" value="ECO:0007669"/>
    <property type="project" value="UniProtKB-ARBA"/>
</dbReference>
<organism evidence="1 2">
    <name type="scientific">Quisquiliibacterium transsilvanicum</name>
    <dbReference type="NCBI Taxonomy" id="1549638"/>
    <lineage>
        <taxon>Bacteria</taxon>
        <taxon>Pseudomonadati</taxon>
        <taxon>Pseudomonadota</taxon>
        <taxon>Betaproteobacteria</taxon>
        <taxon>Burkholderiales</taxon>
        <taxon>Burkholderiaceae</taxon>
        <taxon>Quisquiliibacterium</taxon>
    </lineage>
</organism>
<protein>
    <submittedName>
        <fullName evidence="1">Enoyl-CoA hydratase/carnithine racemase</fullName>
    </submittedName>
</protein>
<keyword evidence="2" id="KW-1185">Reference proteome</keyword>
<name>A0A7W8HK09_9BURK</name>
<dbReference type="SUPFAM" id="SSF52096">
    <property type="entry name" value="ClpP/crotonase"/>
    <property type="match status" value="1"/>
</dbReference>
<dbReference type="EMBL" id="JACHGB010000007">
    <property type="protein sequence ID" value="MBB5273440.1"/>
    <property type="molecule type" value="Genomic_DNA"/>
</dbReference>
<sequence length="255" mass="27443">MPDFQNLRVSADGAVGRLTLTRASRLNALSPDTLREIAQAAHWLDAQPGLKAVIVSGEGRAFCAGFDLDDAAGRTEVDAEVVDLGRRMAEAVDRIRAITIARIHGHCVGGGLVLAAACDLRVAADNARFSIPELDLGIPLAWGGVPRLVRELGPAMAKELVLTCRPFTAAEAHALHFLNRVVAEDRLDAQVQELVELLVSKSSYTLTNTKRHVNAVAEQAGSTAESFRDAQTTIGAMRDPESIEVMKRYLTARGR</sequence>
<dbReference type="Proteomes" id="UP000532440">
    <property type="component" value="Unassembled WGS sequence"/>
</dbReference>
<gene>
    <name evidence="1" type="ORF">HNQ70_003470</name>
</gene>
<evidence type="ECO:0000313" key="2">
    <source>
        <dbReference type="Proteomes" id="UP000532440"/>
    </source>
</evidence>
<dbReference type="RefSeq" id="WP_183970072.1">
    <property type="nucleotide sequence ID" value="NZ_BAABEW010000020.1"/>
</dbReference>
<reference evidence="1 2" key="1">
    <citation type="submission" date="2020-08" db="EMBL/GenBank/DDBJ databases">
        <title>Genomic Encyclopedia of Type Strains, Phase IV (KMG-IV): sequencing the most valuable type-strain genomes for metagenomic binning, comparative biology and taxonomic classification.</title>
        <authorList>
            <person name="Goeker M."/>
        </authorList>
    </citation>
    <scope>NUCLEOTIDE SEQUENCE [LARGE SCALE GENOMIC DNA]</scope>
    <source>
        <strain evidence="1 2">DSM 29781</strain>
    </source>
</reference>
<comment type="caution">
    <text evidence="1">The sequence shown here is derived from an EMBL/GenBank/DDBJ whole genome shotgun (WGS) entry which is preliminary data.</text>
</comment>